<dbReference type="GO" id="GO:0008320">
    <property type="term" value="F:protein transmembrane transporter activity"/>
    <property type="evidence" value="ECO:0007669"/>
    <property type="project" value="UniProtKB-UniRule"/>
</dbReference>
<feature type="transmembrane region" description="Helical" evidence="9">
    <location>
        <begin position="6"/>
        <end position="22"/>
    </location>
</feature>
<dbReference type="NCBIfam" id="NF001854">
    <property type="entry name" value="PRK00575.1"/>
    <property type="match status" value="1"/>
</dbReference>
<dbReference type="AlphaFoldDB" id="A0A3S5Y0Z1"/>
<name>A0A3S5Y0Z1_RHOH1</name>
<evidence type="ECO:0000313" key="10">
    <source>
        <dbReference type="EMBL" id="CBH46199.1"/>
    </source>
</evidence>
<dbReference type="HAMAP" id="MF_00236">
    <property type="entry name" value="TatA_E"/>
    <property type="match status" value="1"/>
</dbReference>
<keyword evidence="7 9" id="KW-0811">Translocation</keyword>
<protein>
    <recommendedName>
        <fullName evidence="9">Sec-independent protein translocase protein TatA</fullName>
    </recommendedName>
</protein>
<evidence type="ECO:0000256" key="2">
    <source>
        <dbReference type="ARBA" id="ARBA00022448"/>
    </source>
</evidence>
<comment type="similarity">
    <text evidence="9">Belongs to the TatA/E family.</text>
</comment>
<dbReference type="GeneID" id="57575564"/>
<dbReference type="Pfam" id="PF02416">
    <property type="entry name" value="TatA_B_E"/>
    <property type="match status" value="1"/>
</dbReference>
<dbReference type="GO" id="GO:0043953">
    <property type="term" value="P:protein transport by the Tat complex"/>
    <property type="evidence" value="ECO:0007669"/>
    <property type="project" value="UniProtKB-UniRule"/>
</dbReference>
<reference evidence="10" key="1">
    <citation type="journal article" date="2010" name="PLoS Genet.">
        <title>The genome of a pathogenic rhodococcus: cooptive virulence underpinned by key gene acquisitions.</title>
        <authorList>
            <person name="Letek M."/>
            <person name="Gonzalez P."/>
            <person name="Macarthur I."/>
            <person name="Rodriguez H."/>
            <person name="Freeman T.C."/>
            <person name="Valero-Rello A."/>
            <person name="Blanco M."/>
            <person name="Buckley T."/>
            <person name="Cherevach I."/>
            <person name="Fahey R."/>
            <person name="Hapeshi A."/>
            <person name="Holdstock J."/>
            <person name="Leadon D."/>
            <person name="Navas J."/>
            <person name="Ocampo A."/>
            <person name="Quail M.A."/>
            <person name="Sanders M."/>
            <person name="Scortti M.M."/>
            <person name="Prescott J.F."/>
            <person name="Fogarty U."/>
            <person name="Meijer W.G."/>
            <person name="Parkhill J."/>
            <person name="Bentley S.D."/>
            <person name="Vazquez-Boland J.A."/>
        </authorList>
    </citation>
    <scope>NUCLEOTIDE SEQUENCE [LARGE SCALE GENOMIC DNA]</scope>
    <source>
        <strain evidence="10 11">103S</strain>
    </source>
</reference>
<dbReference type="RefSeq" id="WP_005516546.1">
    <property type="nucleotide sequence ID" value="NC_014659.1"/>
</dbReference>
<evidence type="ECO:0000313" key="11">
    <source>
        <dbReference type="Proteomes" id="UP000006892"/>
    </source>
</evidence>
<evidence type="ECO:0000256" key="3">
    <source>
        <dbReference type="ARBA" id="ARBA00022475"/>
    </source>
</evidence>
<dbReference type="EMBL" id="FN563149">
    <property type="protein sequence ID" value="CBH46199.1"/>
    <property type="molecule type" value="Genomic_DNA"/>
</dbReference>
<dbReference type="InterPro" id="IPR006312">
    <property type="entry name" value="TatA/E"/>
</dbReference>
<keyword evidence="2 9" id="KW-0813">Transport</keyword>
<proteinExistence type="inferred from homology"/>
<evidence type="ECO:0000256" key="5">
    <source>
        <dbReference type="ARBA" id="ARBA00022927"/>
    </source>
</evidence>
<dbReference type="Gene3D" id="1.20.5.3310">
    <property type="match status" value="1"/>
</dbReference>
<keyword evidence="8 9" id="KW-0472">Membrane</keyword>
<evidence type="ECO:0000256" key="8">
    <source>
        <dbReference type="ARBA" id="ARBA00023136"/>
    </source>
</evidence>
<accession>A0A3S5Y0Z1</accession>
<dbReference type="PANTHER" id="PTHR42982:SF8">
    <property type="entry name" value="SEC-INDEPENDENT PROTEIN TRANSLOCASE PROTEIN TATA"/>
    <property type="match status" value="1"/>
</dbReference>
<evidence type="ECO:0000256" key="9">
    <source>
        <dbReference type="HAMAP-Rule" id="MF_00236"/>
    </source>
</evidence>
<keyword evidence="5 9" id="KW-0653">Protein transport</keyword>
<sequence>MGALSPGHWAIVAVVLLVLFGSKKLPDAARGLGRSLRILKSEVGELQADDQPGEIGKVEPSRQLSS</sequence>
<dbReference type="KEGG" id="req:REQ_00390"/>
<gene>
    <name evidence="9" type="primary">tatA</name>
    <name evidence="10" type="ordered locus">REQ_00390</name>
</gene>
<comment type="subcellular location">
    <subcellularLocation>
        <location evidence="1 9">Cell membrane</location>
        <topology evidence="1 9">Single-pass membrane protein</topology>
    </subcellularLocation>
</comment>
<keyword evidence="4 9" id="KW-0812">Transmembrane</keyword>
<dbReference type="Proteomes" id="UP001154400">
    <property type="component" value="Chromosome"/>
</dbReference>
<dbReference type="InterPro" id="IPR003369">
    <property type="entry name" value="TatA/B/E"/>
</dbReference>
<keyword evidence="6 9" id="KW-1133">Transmembrane helix</keyword>
<evidence type="ECO:0000256" key="1">
    <source>
        <dbReference type="ARBA" id="ARBA00004162"/>
    </source>
</evidence>
<dbReference type="PANTHER" id="PTHR42982">
    <property type="entry name" value="SEC-INDEPENDENT PROTEIN TRANSLOCASE PROTEIN TATA"/>
    <property type="match status" value="1"/>
</dbReference>
<comment type="function">
    <text evidence="9">Part of the twin-arginine translocation (Tat) system that transports large folded proteins containing a characteristic twin-arginine motif in their signal peptide across membranes. TatA could form the protein-conducting channel of the Tat system.</text>
</comment>
<evidence type="ECO:0000256" key="6">
    <source>
        <dbReference type="ARBA" id="ARBA00022989"/>
    </source>
</evidence>
<evidence type="ECO:0000256" key="4">
    <source>
        <dbReference type="ARBA" id="ARBA00022692"/>
    </source>
</evidence>
<dbReference type="NCBIfam" id="TIGR01411">
    <property type="entry name" value="tatAE"/>
    <property type="match status" value="1"/>
</dbReference>
<evidence type="ECO:0000256" key="7">
    <source>
        <dbReference type="ARBA" id="ARBA00023010"/>
    </source>
</evidence>
<organism evidence="10">
    <name type="scientific">Rhodococcus hoagii (strain 103S)</name>
    <name type="common">Rhodococcus equi</name>
    <dbReference type="NCBI Taxonomy" id="685727"/>
    <lineage>
        <taxon>Bacteria</taxon>
        <taxon>Bacillati</taxon>
        <taxon>Actinomycetota</taxon>
        <taxon>Actinomycetes</taxon>
        <taxon>Mycobacteriales</taxon>
        <taxon>Nocardiaceae</taxon>
        <taxon>Prescottella</taxon>
    </lineage>
</organism>
<keyword evidence="3 9" id="KW-1003">Cell membrane</keyword>
<dbReference type="GO" id="GO:0033281">
    <property type="term" value="C:TAT protein transport complex"/>
    <property type="evidence" value="ECO:0007669"/>
    <property type="project" value="UniProtKB-UniRule"/>
</dbReference>
<comment type="subunit">
    <text evidence="9">The Tat system comprises two distinct complexes: a TatABC complex, containing multiple copies of TatA, TatB and TatC subunits, and a separate TatA complex, containing only TatA subunits. Substrates initially bind to the TatABC complex, which probably triggers association of the separate TatA complex to form the active translocon.</text>
</comment>